<sequence length="138" mass="14597">MAATSVSSSREARLVGPPRRRDQLERIREKIDFAGDAVALSALALQQAAFLCLPSPLAIGRRAWLKAVLGEGADWRLSNASINPPSSTSRLCSLTTAAATPQSGSKREAYPSMANPLHKNPACSVLPQSSPREALTCG</sequence>
<organism evidence="2 3">
    <name type="scientific">Cyclospora cayetanensis</name>
    <dbReference type="NCBI Taxonomy" id="88456"/>
    <lineage>
        <taxon>Eukaryota</taxon>
        <taxon>Sar</taxon>
        <taxon>Alveolata</taxon>
        <taxon>Apicomplexa</taxon>
        <taxon>Conoidasida</taxon>
        <taxon>Coccidia</taxon>
        <taxon>Eucoccidiorida</taxon>
        <taxon>Eimeriorina</taxon>
        <taxon>Eimeriidae</taxon>
        <taxon>Cyclospora</taxon>
    </lineage>
</organism>
<dbReference type="AlphaFoldDB" id="A0A1D3CYD8"/>
<evidence type="ECO:0000313" key="2">
    <source>
        <dbReference type="EMBL" id="OEH76196.1"/>
    </source>
</evidence>
<dbReference type="InParanoid" id="A0A1D3CYD8"/>
<comment type="caution">
    <text evidence="2">The sequence shown here is derived from an EMBL/GenBank/DDBJ whole genome shotgun (WGS) entry which is preliminary data.</text>
</comment>
<dbReference type="EMBL" id="JROU02001513">
    <property type="protein sequence ID" value="OEH76196.1"/>
    <property type="molecule type" value="Genomic_DNA"/>
</dbReference>
<feature type="region of interest" description="Disordered" evidence="1">
    <location>
        <begin position="1"/>
        <end position="20"/>
    </location>
</feature>
<accession>A0A1D3CYD8</accession>
<keyword evidence="3" id="KW-1185">Reference proteome</keyword>
<reference evidence="2 3" key="1">
    <citation type="journal article" date="2016" name="BMC Genomics">
        <title>Comparative genomics reveals Cyclospora cayetanensis possesses coccidia-like metabolism and invasion components but unique surface antigens.</title>
        <authorList>
            <person name="Liu S."/>
            <person name="Wang L."/>
            <person name="Zheng H."/>
            <person name="Xu Z."/>
            <person name="Roellig D.M."/>
            <person name="Li N."/>
            <person name="Frace M.A."/>
            <person name="Tang K."/>
            <person name="Arrowood M.J."/>
            <person name="Moss D.M."/>
            <person name="Zhang L."/>
            <person name="Feng Y."/>
            <person name="Xiao L."/>
        </authorList>
    </citation>
    <scope>NUCLEOTIDE SEQUENCE [LARGE SCALE GENOMIC DNA]</scope>
    <source>
        <strain evidence="2 3">CHN_HEN01</strain>
    </source>
</reference>
<dbReference type="Proteomes" id="UP000095192">
    <property type="component" value="Unassembled WGS sequence"/>
</dbReference>
<dbReference type="VEuPathDB" id="ToxoDB:cyc_05131"/>
<evidence type="ECO:0000313" key="3">
    <source>
        <dbReference type="Proteomes" id="UP000095192"/>
    </source>
</evidence>
<name>A0A1D3CYD8_9EIME</name>
<evidence type="ECO:0000256" key="1">
    <source>
        <dbReference type="SAM" id="MobiDB-lite"/>
    </source>
</evidence>
<proteinExistence type="predicted"/>
<protein>
    <submittedName>
        <fullName evidence="2">Uncharacterized protein</fullName>
    </submittedName>
</protein>
<gene>
    <name evidence="2" type="ORF">cyc_05131</name>
</gene>